<feature type="domain" description="HTH gntR-type" evidence="4">
    <location>
        <begin position="20"/>
        <end position="88"/>
    </location>
</feature>
<keyword evidence="6" id="KW-1185">Reference proteome</keyword>
<protein>
    <submittedName>
        <fullName evidence="5">GntR family transcriptional regulator</fullName>
    </submittedName>
</protein>
<dbReference type="InterPro" id="IPR000524">
    <property type="entry name" value="Tscrpt_reg_HTH_GntR"/>
</dbReference>
<reference evidence="5 6" key="1">
    <citation type="submission" date="2016-09" db="EMBL/GenBank/DDBJ databases">
        <title>Acidihalobacter prosperus V6 (DSM14174).</title>
        <authorList>
            <person name="Khaleque H.N."/>
            <person name="Ramsay J.P."/>
            <person name="Murphy R.J.T."/>
            <person name="Kaksonen A.H."/>
            <person name="Boxall N.J."/>
            <person name="Watkin E.L.J."/>
        </authorList>
    </citation>
    <scope>NUCLEOTIDE SEQUENCE [LARGE SCALE GENOMIC DNA]</scope>
    <source>
        <strain evidence="5 6">V6</strain>
    </source>
</reference>
<dbReference type="EMBL" id="CP017448">
    <property type="protein sequence ID" value="AOV15731.1"/>
    <property type="molecule type" value="Genomic_DNA"/>
</dbReference>
<dbReference type="SUPFAM" id="SSF46785">
    <property type="entry name" value="Winged helix' DNA-binding domain"/>
    <property type="match status" value="1"/>
</dbReference>
<dbReference type="GO" id="GO:0003700">
    <property type="term" value="F:DNA-binding transcription factor activity"/>
    <property type="evidence" value="ECO:0007669"/>
    <property type="project" value="InterPro"/>
</dbReference>
<dbReference type="Pfam" id="PF00392">
    <property type="entry name" value="GntR"/>
    <property type="match status" value="1"/>
</dbReference>
<sequence length="254" mass="28618">MTKQEDSKLGASGLKLVSPVPLYGQIKDMLRKKILDGSYPPHSKLPSESELMALFDVSRITARQAIRDLQKEGLVFTIQGKGSFVTKPKAVQDLTRLEGFGEAMNSKGYETYSRLIGAREVPASSEVAHALKVSRDTPVIEIERVRYLNRSPISLDVSYFTLDVGRRLMDEDLETRDIFVILENDYAFPLGAADIVINAAVADEKEAELLAVEAGAPILRMERLTFTQDGRPIDYEHLYYIGDAYQYRLRVERR</sequence>
<evidence type="ECO:0000256" key="3">
    <source>
        <dbReference type="ARBA" id="ARBA00023163"/>
    </source>
</evidence>
<dbReference type="SMART" id="SM00345">
    <property type="entry name" value="HTH_GNTR"/>
    <property type="match status" value="1"/>
</dbReference>
<dbReference type="FunFam" id="1.10.10.10:FF:000079">
    <property type="entry name" value="GntR family transcriptional regulator"/>
    <property type="match status" value="1"/>
</dbReference>
<organism evidence="5 6">
    <name type="scientific">Acidihalobacter aeolianus</name>
    <dbReference type="NCBI Taxonomy" id="2792603"/>
    <lineage>
        <taxon>Bacteria</taxon>
        <taxon>Pseudomonadati</taxon>
        <taxon>Pseudomonadota</taxon>
        <taxon>Gammaproteobacteria</taxon>
        <taxon>Chromatiales</taxon>
        <taxon>Ectothiorhodospiraceae</taxon>
        <taxon>Acidihalobacter</taxon>
    </lineage>
</organism>
<dbReference type="GO" id="GO:0003677">
    <property type="term" value="F:DNA binding"/>
    <property type="evidence" value="ECO:0007669"/>
    <property type="project" value="UniProtKB-KW"/>
</dbReference>
<dbReference type="CDD" id="cd07377">
    <property type="entry name" value="WHTH_GntR"/>
    <property type="match status" value="1"/>
</dbReference>
<dbReference type="AlphaFoldDB" id="A0A1D8K444"/>
<keyword evidence="2" id="KW-0238">DNA-binding</keyword>
<dbReference type="SUPFAM" id="SSF64288">
    <property type="entry name" value="Chorismate lyase-like"/>
    <property type="match status" value="1"/>
</dbReference>
<dbReference type="PANTHER" id="PTHR44846">
    <property type="entry name" value="MANNOSYL-D-GLYCERATE TRANSPORT/METABOLISM SYSTEM REPRESSOR MNGR-RELATED"/>
    <property type="match status" value="1"/>
</dbReference>
<keyword evidence="3" id="KW-0804">Transcription</keyword>
<dbReference type="InterPro" id="IPR028978">
    <property type="entry name" value="Chorismate_lyase_/UTRA_dom_sf"/>
</dbReference>
<keyword evidence="1" id="KW-0805">Transcription regulation</keyword>
<proteinExistence type="predicted"/>
<dbReference type="Pfam" id="PF07702">
    <property type="entry name" value="UTRA"/>
    <property type="match status" value="1"/>
</dbReference>
<evidence type="ECO:0000313" key="6">
    <source>
        <dbReference type="Proteomes" id="UP000095342"/>
    </source>
</evidence>
<dbReference type="InterPro" id="IPR036388">
    <property type="entry name" value="WH-like_DNA-bd_sf"/>
</dbReference>
<dbReference type="RefSeq" id="WP_070071332.1">
    <property type="nucleotide sequence ID" value="NZ_CP017448.1"/>
</dbReference>
<name>A0A1D8K444_9GAMM</name>
<dbReference type="Proteomes" id="UP000095342">
    <property type="component" value="Chromosome"/>
</dbReference>
<dbReference type="InterPro" id="IPR036390">
    <property type="entry name" value="WH_DNA-bd_sf"/>
</dbReference>
<dbReference type="InterPro" id="IPR050679">
    <property type="entry name" value="Bact_HTH_transcr_reg"/>
</dbReference>
<gene>
    <name evidence="5" type="ORF">BJI67_00455</name>
</gene>
<dbReference type="Gene3D" id="1.10.10.10">
    <property type="entry name" value="Winged helix-like DNA-binding domain superfamily/Winged helix DNA-binding domain"/>
    <property type="match status" value="1"/>
</dbReference>
<dbReference type="PROSITE" id="PS50949">
    <property type="entry name" value="HTH_GNTR"/>
    <property type="match status" value="1"/>
</dbReference>
<dbReference type="SMART" id="SM00866">
    <property type="entry name" value="UTRA"/>
    <property type="match status" value="1"/>
</dbReference>
<dbReference type="KEGG" id="aaeo:BJI67_00455"/>
<evidence type="ECO:0000256" key="2">
    <source>
        <dbReference type="ARBA" id="ARBA00023125"/>
    </source>
</evidence>
<evidence type="ECO:0000313" key="5">
    <source>
        <dbReference type="EMBL" id="AOV15731.1"/>
    </source>
</evidence>
<evidence type="ECO:0000256" key="1">
    <source>
        <dbReference type="ARBA" id="ARBA00023015"/>
    </source>
</evidence>
<dbReference type="Gene3D" id="3.40.1410.10">
    <property type="entry name" value="Chorismate lyase-like"/>
    <property type="match status" value="1"/>
</dbReference>
<evidence type="ECO:0000259" key="4">
    <source>
        <dbReference type="PROSITE" id="PS50949"/>
    </source>
</evidence>
<accession>A0A1D8K444</accession>
<dbReference type="GO" id="GO:0045892">
    <property type="term" value="P:negative regulation of DNA-templated transcription"/>
    <property type="evidence" value="ECO:0007669"/>
    <property type="project" value="TreeGrafter"/>
</dbReference>
<dbReference type="PANTHER" id="PTHR44846:SF1">
    <property type="entry name" value="MANNOSYL-D-GLYCERATE TRANSPORT_METABOLISM SYSTEM REPRESSOR MNGR-RELATED"/>
    <property type="match status" value="1"/>
</dbReference>
<dbReference type="PRINTS" id="PR00035">
    <property type="entry name" value="HTHGNTR"/>
</dbReference>
<dbReference type="InterPro" id="IPR011663">
    <property type="entry name" value="UTRA"/>
</dbReference>